<gene>
    <name evidence="2" type="ORF">FGO68_gene3292</name>
</gene>
<proteinExistence type="predicted"/>
<dbReference type="SUPFAM" id="SSF57184">
    <property type="entry name" value="Growth factor receptor domain"/>
    <property type="match status" value="1"/>
</dbReference>
<feature type="chain" id="PRO_5035212768" evidence="1">
    <location>
        <begin position="26"/>
        <end position="491"/>
    </location>
</feature>
<dbReference type="InterPro" id="IPR006212">
    <property type="entry name" value="Furin_repeat"/>
</dbReference>
<dbReference type="Proteomes" id="UP000785679">
    <property type="component" value="Unassembled WGS sequence"/>
</dbReference>
<organism evidence="2 3">
    <name type="scientific">Halteria grandinella</name>
    <dbReference type="NCBI Taxonomy" id="5974"/>
    <lineage>
        <taxon>Eukaryota</taxon>
        <taxon>Sar</taxon>
        <taxon>Alveolata</taxon>
        <taxon>Ciliophora</taxon>
        <taxon>Intramacronucleata</taxon>
        <taxon>Spirotrichea</taxon>
        <taxon>Stichotrichia</taxon>
        <taxon>Sporadotrichida</taxon>
        <taxon>Halteriidae</taxon>
        <taxon>Halteria</taxon>
    </lineage>
</organism>
<reference evidence="2" key="1">
    <citation type="submission" date="2019-06" db="EMBL/GenBank/DDBJ databases">
        <authorList>
            <person name="Zheng W."/>
        </authorList>
    </citation>
    <scope>NUCLEOTIDE SEQUENCE</scope>
    <source>
        <strain evidence="2">QDHG01</strain>
    </source>
</reference>
<feature type="signal peptide" evidence="1">
    <location>
        <begin position="1"/>
        <end position="25"/>
    </location>
</feature>
<keyword evidence="1" id="KW-0732">Signal</keyword>
<dbReference type="AlphaFoldDB" id="A0A8J8TB92"/>
<dbReference type="CDD" id="cd00064">
    <property type="entry name" value="FU"/>
    <property type="match status" value="1"/>
</dbReference>
<evidence type="ECO:0000313" key="2">
    <source>
        <dbReference type="EMBL" id="TNV88128.1"/>
    </source>
</evidence>
<evidence type="ECO:0000313" key="3">
    <source>
        <dbReference type="Proteomes" id="UP000785679"/>
    </source>
</evidence>
<evidence type="ECO:0000256" key="1">
    <source>
        <dbReference type="SAM" id="SignalP"/>
    </source>
</evidence>
<dbReference type="InterPro" id="IPR009030">
    <property type="entry name" value="Growth_fac_rcpt_cys_sf"/>
</dbReference>
<name>A0A8J8TB92_HALGN</name>
<dbReference type="EMBL" id="RRYP01000067">
    <property type="protein sequence ID" value="TNV88128.1"/>
    <property type="molecule type" value="Genomic_DNA"/>
</dbReference>
<accession>A0A8J8TB92</accession>
<comment type="caution">
    <text evidence="2">The sequence shown here is derived from an EMBL/GenBank/DDBJ whole genome shotgun (WGS) entry which is preliminary data.</text>
</comment>
<sequence>MTIPRKLFIALILSQIFIWFPIIQGSTLQCEDLGDVIIDGKCQSCRGLFPSCKRCGIMEAAKPYTIDTVICLACDEGMYMYPYQNPLIEGQSGTYFSSEAISNLLGVSTTSTTATSRVLQEAQYWQSELNEEPTDEISEVVRPESPLQEQYLRRKRIEIMEDSNFIKGDTSYAPSRLMQIVVSTAITQSISVAGGSVTIGTYTSNYCALDCEAIDYNTVNGPKYGRCMGLGYYCMYGNETHGCLQGYLPSNVTVLATDLVYSIAFSTFKSAQIVAPIKSVALSVQGDVANCLYGTGYKCDYCMPPHLLMKGTENDTCTRICPRGSYPNLTPGSNATRLYVETHTCAPCHPTCLKCMLGTSNNCTSCPGERYLSIENPEAKTGQCLMREANEEIEYIFNVHGDRYLESTLTEFQDLTGALNRAYSLANQIESTNGANFTIFLEPSVLHYIVYSDLYVFNGSAVQDRLLQRMPFTLNILQGYIIHLFKKPKKL</sequence>
<protein>
    <submittedName>
        <fullName evidence="2">Uncharacterized protein</fullName>
    </submittedName>
</protein>
<keyword evidence="3" id="KW-1185">Reference proteome</keyword>